<dbReference type="Proteomes" id="UP000265140">
    <property type="component" value="Chromosome 16"/>
</dbReference>
<reference evidence="1" key="2">
    <citation type="submission" date="2025-08" db="UniProtKB">
        <authorList>
            <consortium name="Ensembl"/>
        </authorList>
    </citation>
    <scope>IDENTIFICATION</scope>
</reference>
<organism evidence="1 2">
    <name type="scientific">Esox lucius</name>
    <name type="common">Northern pike</name>
    <dbReference type="NCBI Taxonomy" id="8010"/>
    <lineage>
        <taxon>Eukaryota</taxon>
        <taxon>Metazoa</taxon>
        <taxon>Chordata</taxon>
        <taxon>Craniata</taxon>
        <taxon>Vertebrata</taxon>
        <taxon>Euteleostomi</taxon>
        <taxon>Actinopterygii</taxon>
        <taxon>Neopterygii</taxon>
        <taxon>Teleostei</taxon>
        <taxon>Protacanthopterygii</taxon>
        <taxon>Esociformes</taxon>
        <taxon>Esocidae</taxon>
        <taxon>Esox</taxon>
    </lineage>
</organism>
<dbReference type="Ensembl" id="ENSELUT00000103135.1">
    <property type="protein sequence ID" value="ENSELUP00000089710.1"/>
    <property type="gene ID" value="ENSELUG00000044305.1"/>
</dbReference>
<dbReference type="AlphaFoldDB" id="A0AAY5KN40"/>
<dbReference type="GeneTree" id="ENSGT01120000278231"/>
<reference evidence="1" key="3">
    <citation type="submission" date="2025-09" db="UniProtKB">
        <authorList>
            <consortium name="Ensembl"/>
        </authorList>
    </citation>
    <scope>IDENTIFICATION</scope>
</reference>
<evidence type="ECO:0000313" key="1">
    <source>
        <dbReference type="Ensembl" id="ENSELUP00000089710.1"/>
    </source>
</evidence>
<name>A0AAY5KN40_ESOLU</name>
<accession>A0AAY5KN40</accession>
<evidence type="ECO:0000313" key="2">
    <source>
        <dbReference type="Proteomes" id="UP000265140"/>
    </source>
</evidence>
<keyword evidence="2" id="KW-1185">Reference proteome</keyword>
<protein>
    <submittedName>
        <fullName evidence="1">Uncharacterized protein</fullName>
    </submittedName>
</protein>
<reference evidence="1 2" key="1">
    <citation type="submission" date="2020-02" db="EMBL/GenBank/DDBJ databases">
        <title>Esox lucius (northern pike) genome, fEsoLuc1, primary haplotype.</title>
        <authorList>
            <person name="Myers G."/>
            <person name="Karagic N."/>
            <person name="Meyer A."/>
            <person name="Pippel M."/>
            <person name="Reichard M."/>
            <person name="Winkler S."/>
            <person name="Tracey A."/>
            <person name="Sims Y."/>
            <person name="Howe K."/>
            <person name="Rhie A."/>
            <person name="Formenti G."/>
            <person name="Durbin R."/>
            <person name="Fedrigo O."/>
            <person name="Jarvis E.D."/>
        </authorList>
    </citation>
    <scope>NUCLEOTIDE SEQUENCE [LARGE SCALE GENOMIC DNA]</scope>
</reference>
<proteinExistence type="predicted"/>
<sequence length="69" mass="8137">MQLPVLVRHCFSTLEHEELTLEQKDTVSDLSMSWDLPAVTKTNRRWLHNKLLLHAVNFWGNPSYILHIL</sequence>